<dbReference type="InterPro" id="IPR029044">
    <property type="entry name" value="Nucleotide-diphossugar_trans"/>
</dbReference>
<dbReference type="RefSeq" id="WP_092019301.1">
    <property type="nucleotide sequence ID" value="NZ_FOXH01000017.1"/>
</dbReference>
<gene>
    <name evidence="2" type="ORF">SAMN04515674_11742</name>
</gene>
<protein>
    <submittedName>
        <fullName evidence="2">Glycosyl transferase family 2</fullName>
    </submittedName>
</protein>
<dbReference type="GO" id="GO:0016758">
    <property type="term" value="F:hexosyltransferase activity"/>
    <property type="evidence" value="ECO:0007669"/>
    <property type="project" value="UniProtKB-ARBA"/>
</dbReference>
<dbReference type="Proteomes" id="UP000199306">
    <property type="component" value="Unassembled WGS sequence"/>
</dbReference>
<evidence type="ECO:0000313" key="2">
    <source>
        <dbReference type="EMBL" id="SFQ39696.1"/>
    </source>
</evidence>
<feature type="domain" description="Glycosyltransferase 2-like" evidence="1">
    <location>
        <begin position="12"/>
        <end position="150"/>
    </location>
</feature>
<dbReference type="SUPFAM" id="SSF53448">
    <property type="entry name" value="Nucleotide-diphospho-sugar transferases"/>
    <property type="match status" value="1"/>
</dbReference>
<dbReference type="STRING" id="1079859.SAMN04515674_11742"/>
<dbReference type="Pfam" id="PF00535">
    <property type="entry name" value="Glycos_transf_2"/>
    <property type="match status" value="1"/>
</dbReference>
<evidence type="ECO:0000259" key="1">
    <source>
        <dbReference type="Pfam" id="PF00535"/>
    </source>
</evidence>
<reference evidence="2 3" key="1">
    <citation type="submission" date="2016-10" db="EMBL/GenBank/DDBJ databases">
        <authorList>
            <person name="de Groot N.N."/>
        </authorList>
    </citation>
    <scope>NUCLEOTIDE SEQUENCE [LARGE SCALE GENOMIC DNA]</scope>
    <source>
        <strain evidence="3">E92,LMG 26720,CCM 7988</strain>
    </source>
</reference>
<accession>A0A1I5Y665</accession>
<organism evidence="2 3">
    <name type="scientific">Pseudarcicella hirudinis</name>
    <dbReference type="NCBI Taxonomy" id="1079859"/>
    <lineage>
        <taxon>Bacteria</taxon>
        <taxon>Pseudomonadati</taxon>
        <taxon>Bacteroidota</taxon>
        <taxon>Cytophagia</taxon>
        <taxon>Cytophagales</taxon>
        <taxon>Flectobacillaceae</taxon>
        <taxon>Pseudarcicella</taxon>
    </lineage>
</organism>
<keyword evidence="3" id="KW-1185">Reference proteome</keyword>
<dbReference type="InterPro" id="IPR001173">
    <property type="entry name" value="Glyco_trans_2-like"/>
</dbReference>
<name>A0A1I5Y665_9BACT</name>
<dbReference type="OrthoDB" id="199095at2"/>
<dbReference type="EMBL" id="FOXH01000017">
    <property type="protein sequence ID" value="SFQ39696.1"/>
    <property type="molecule type" value="Genomic_DNA"/>
</dbReference>
<dbReference type="AlphaFoldDB" id="A0A1I5Y665"/>
<sequence length="282" mass="32419">MTYSGEAVPKLSVLIPTYNHEKFIAQTLDGVLMQKTDFPFEIVIGDDASKDGNAAIIAKYAEKHPEIFRAFLHPENLGPSNPRELGGKNNVAFLFEKCRGEYIALCEGDDFWTDPLKLQKQVDFLSKNPEYALTHHQLEVIYEDNTPSHPFNTPEQALNSSLEDLFRDETWFLGTASTVFRNVFKNGMTDWWWKSASGDLGIFIQVAKTGKIRFIPETMGAYRKHQGGMTNIHTPRNLFFLKNRMEMFEAINLDYGPIYSEIINRTVQKYQRLIQEIEEHLS</sequence>
<keyword evidence="2" id="KW-0808">Transferase</keyword>
<evidence type="ECO:0000313" key="3">
    <source>
        <dbReference type="Proteomes" id="UP000199306"/>
    </source>
</evidence>
<dbReference type="PANTHER" id="PTHR22916">
    <property type="entry name" value="GLYCOSYLTRANSFERASE"/>
    <property type="match status" value="1"/>
</dbReference>
<proteinExistence type="predicted"/>
<dbReference type="PANTHER" id="PTHR22916:SF3">
    <property type="entry name" value="UDP-GLCNAC:BETAGAL BETA-1,3-N-ACETYLGLUCOSAMINYLTRANSFERASE-LIKE PROTEIN 1"/>
    <property type="match status" value="1"/>
</dbReference>
<dbReference type="Gene3D" id="3.90.550.10">
    <property type="entry name" value="Spore Coat Polysaccharide Biosynthesis Protein SpsA, Chain A"/>
    <property type="match status" value="1"/>
</dbReference>